<keyword evidence="2" id="KW-0812">Transmembrane</keyword>
<dbReference type="RefSeq" id="XP_024695001.1">
    <property type="nucleotide sequence ID" value="XM_024838692.1"/>
</dbReference>
<evidence type="ECO:0000313" key="4">
    <source>
        <dbReference type="Proteomes" id="UP000234254"/>
    </source>
</evidence>
<reference evidence="3" key="1">
    <citation type="submission" date="2016-12" db="EMBL/GenBank/DDBJ databases">
        <title>The genomes of Aspergillus section Nigri reveals drivers in fungal speciation.</title>
        <authorList>
            <consortium name="DOE Joint Genome Institute"/>
            <person name="Vesth T.C."/>
            <person name="Nybo J."/>
            <person name="Theobald S."/>
            <person name="Brandl J."/>
            <person name="Frisvad J.C."/>
            <person name="Nielsen K.F."/>
            <person name="Lyhne E.K."/>
            <person name="Kogle M.E."/>
            <person name="Kuo A."/>
            <person name="Riley R."/>
            <person name="Clum A."/>
            <person name="Nolan M."/>
            <person name="Lipzen A."/>
            <person name="Salamov A."/>
            <person name="Henrissat B."/>
            <person name="Wiebenga A."/>
            <person name="De vries R.P."/>
            <person name="Grigoriev I.V."/>
            <person name="Mortensen U.H."/>
            <person name="Andersen M.R."/>
            <person name="Baker S.E."/>
        </authorList>
    </citation>
    <scope>NUCLEOTIDE SEQUENCE</scope>
    <source>
        <strain evidence="3">IBT 28561</strain>
    </source>
</reference>
<dbReference type="EMBL" id="MSFM01000003">
    <property type="protein sequence ID" value="PKY06407.1"/>
    <property type="molecule type" value="Genomic_DNA"/>
</dbReference>
<sequence>MPGYIEPSHMWMIILVIIVWFVFKSFSVVIDEFAGWVRSKVQHRLDRQDSSTNSANASEASPDRRWRLTRLVASIIRRLPWTRTRQSNVDHASDIESLERFTTPPLGDDSREYSIPLQNIPRQQEGRRASQPDAGAGAGDSNAVTTGLAGIASVDCEGSQIDDH</sequence>
<dbReference type="VEuPathDB" id="FungiDB:P168DRAFT_302758"/>
<dbReference type="AlphaFoldDB" id="A0A2I1D966"/>
<keyword evidence="2" id="KW-1133">Transmembrane helix</keyword>
<feature type="transmembrane region" description="Helical" evidence="2">
    <location>
        <begin position="12"/>
        <end position="37"/>
    </location>
</feature>
<name>A0A2I1D966_ASPC2</name>
<keyword evidence="2" id="KW-0472">Membrane</keyword>
<protein>
    <submittedName>
        <fullName evidence="3">Uncharacterized protein</fullName>
    </submittedName>
</protein>
<dbReference type="OrthoDB" id="10353643at2759"/>
<evidence type="ECO:0000313" key="3">
    <source>
        <dbReference type="EMBL" id="PKY06407.1"/>
    </source>
</evidence>
<proteinExistence type="predicted"/>
<dbReference type="Proteomes" id="UP000234254">
    <property type="component" value="Unassembled WGS sequence"/>
</dbReference>
<dbReference type="GeneID" id="36546216"/>
<accession>A0A2I1D966</accession>
<evidence type="ECO:0000256" key="2">
    <source>
        <dbReference type="SAM" id="Phobius"/>
    </source>
</evidence>
<evidence type="ECO:0000256" key="1">
    <source>
        <dbReference type="SAM" id="MobiDB-lite"/>
    </source>
</evidence>
<keyword evidence="4" id="KW-1185">Reference proteome</keyword>
<organism evidence="3 4">
    <name type="scientific">Aspergillus campestris (strain IBT 28561)</name>
    <dbReference type="NCBI Taxonomy" id="1392248"/>
    <lineage>
        <taxon>Eukaryota</taxon>
        <taxon>Fungi</taxon>
        <taxon>Dikarya</taxon>
        <taxon>Ascomycota</taxon>
        <taxon>Pezizomycotina</taxon>
        <taxon>Eurotiomycetes</taxon>
        <taxon>Eurotiomycetidae</taxon>
        <taxon>Eurotiales</taxon>
        <taxon>Aspergillaceae</taxon>
        <taxon>Aspergillus</taxon>
        <taxon>Aspergillus subgen. Circumdati</taxon>
    </lineage>
</organism>
<feature type="region of interest" description="Disordered" evidence="1">
    <location>
        <begin position="85"/>
        <end position="144"/>
    </location>
</feature>
<gene>
    <name evidence="3" type="ORF">P168DRAFT_302758</name>
</gene>
<comment type="caution">
    <text evidence="3">The sequence shown here is derived from an EMBL/GenBank/DDBJ whole genome shotgun (WGS) entry which is preliminary data.</text>
</comment>